<dbReference type="OrthoDB" id="6293260at2"/>
<proteinExistence type="predicted"/>
<gene>
    <name evidence="2" type="ORF">SAMN06265380_10593</name>
</gene>
<dbReference type="SUPFAM" id="SSF55729">
    <property type="entry name" value="Acyl-CoA N-acyltransferases (Nat)"/>
    <property type="match status" value="1"/>
</dbReference>
<sequence length="174" mass="18818">MIPDQFTTERLAVCHWQVEVSEAGRLSALTAELATVLTPAVLEPLPPSMQVEETPSGMTDWIAARKTESDVLLVRLRQNNQLIGLLILASEPEDQAAPAIHLGYLFAERAWGCGYATELVSGFIAACGTSRAIRFLAGVEHSNPASARVLQKSGFTRSSAHSTDDTDMYVCDIS</sequence>
<dbReference type="PROSITE" id="PS51186">
    <property type="entry name" value="GNAT"/>
    <property type="match status" value="1"/>
</dbReference>
<keyword evidence="2" id="KW-0808">Transferase</keyword>
<reference evidence="2 3" key="1">
    <citation type="submission" date="2017-05" db="EMBL/GenBank/DDBJ databases">
        <authorList>
            <person name="Varghese N."/>
            <person name="Submissions S."/>
        </authorList>
    </citation>
    <scope>NUCLEOTIDE SEQUENCE [LARGE SCALE GENOMIC DNA]</scope>
    <source>
        <strain evidence="2 3">DSM 28009</strain>
    </source>
</reference>
<dbReference type="InterPro" id="IPR051531">
    <property type="entry name" value="N-acetyltransferase"/>
</dbReference>
<feature type="domain" description="N-acetyltransferase" evidence="1">
    <location>
        <begin position="32"/>
        <end position="174"/>
    </location>
</feature>
<dbReference type="GO" id="GO:0016747">
    <property type="term" value="F:acyltransferase activity, transferring groups other than amino-acyl groups"/>
    <property type="evidence" value="ECO:0007669"/>
    <property type="project" value="InterPro"/>
</dbReference>
<dbReference type="InterPro" id="IPR016181">
    <property type="entry name" value="Acyl_CoA_acyltransferase"/>
</dbReference>
<dbReference type="RefSeq" id="WP_142637062.1">
    <property type="nucleotide sequence ID" value="NZ_FXTE01000005.1"/>
</dbReference>
<dbReference type="Gene3D" id="3.40.630.30">
    <property type="match status" value="1"/>
</dbReference>
<dbReference type="Proteomes" id="UP000319555">
    <property type="component" value="Unassembled WGS sequence"/>
</dbReference>
<dbReference type="InterPro" id="IPR000182">
    <property type="entry name" value="GNAT_dom"/>
</dbReference>
<dbReference type="Pfam" id="PF13302">
    <property type="entry name" value="Acetyltransf_3"/>
    <property type="match status" value="1"/>
</dbReference>
<evidence type="ECO:0000313" key="2">
    <source>
        <dbReference type="EMBL" id="SMO68198.1"/>
    </source>
</evidence>
<organism evidence="2 3">
    <name type="scientific">Ruegeria faecimaris</name>
    <dbReference type="NCBI Taxonomy" id="686389"/>
    <lineage>
        <taxon>Bacteria</taxon>
        <taxon>Pseudomonadati</taxon>
        <taxon>Pseudomonadota</taxon>
        <taxon>Alphaproteobacteria</taxon>
        <taxon>Rhodobacterales</taxon>
        <taxon>Roseobacteraceae</taxon>
        <taxon>Ruegeria</taxon>
    </lineage>
</organism>
<evidence type="ECO:0000313" key="3">
    <source>
        <dbReference type="Proteomes" id="UP000319555"/>
    </source>
</evidence>
<dbReference type="PANTHER" id="PTHR43792">
    <property type="entry name" value="GNAT FAMILY, PUTATIVE (AFU_ORTHOLOGUE AFUA_3G00765)-RELATED-RELATED"/>
    <property type="match status" value="1"/>
</dbReference>
<evidence type="ECO:0000259" key="1">
    <source>
        <dbReference type="PROSITE" id="PS51186"/>
    </source>
</evidence>
<accession>A0A521D941</accession>
<keyword evidence="3" id="KW-1185">Reference proteome</keyword>
<dbReference type="AlphaFoldDB" id="A0A521D941"/>
<name>A0A521D941_9RHOB</name>
<protein>
    <submittedName>
        <fullName evidence="2">Protein N-acetyltransferase, RimJ/RimL family</fullName>
    </submittedName>
</protein>
<dbReference type="EMBL" id="FXTE01000005">
    <property type="protein sequence ID" value="SMO68198.1"/>
    <property type="molecule type" value="Genomic_DNA"/>
</dbReference>